<feature type="region of interest" description="Disordered" evidence="1">
    <location>
        <begin position="135"/>
        <end position="184"/>
    </location>
</feature>
<dbReference type="InterPro" id="IPR045026">
    <property type="entry name" value="LIMYB"/>
</dbReference>
<dbReference type="PANTHER" id="PTHR47584">
    <property type="match status" value="1"/>
</dbReference>
<feature type="domain" description="Myb/SANT-like" evidence="2">
    <location>
        <begin position="18"/>
        <end position="111"/>
    </location>
</feature>
<gene>
    <name evidence="3" type="ORF">Sradi_0718400</name>
</gene>
<proteinExistence type="predicted"/>
<reference evidence="3" key="2">
    <citation type="journal article" date="2024" name="Plant">
        <title>Genomic evolution and insights into agronomic trait innovations of Sesamum species.</title>
        <authorList>
            <person name="Miao H."/>
            <person name="Wang L."/>
            <person name="Qu L."/>
            <person name="Liu H."/>
            <person name="Sun Y."/>
            <person name="Le M."/>
            <person name="Wang Q."/>
            <person name="Wei S."/>
            <person name="Zheng Y."/>
            <person name="Lin W."/>
            <person name="Duan Y."/>
            <person name="Cao H."/>
            <person name="Xiong S."/>
            <person name="Wang X."/>
            <person name="Wei L."/>
            <person name="Li C."/>
            <person name="Ma Q."/>
            <person name="Ju M."/>
            <person name="Zhao R."/>
            <person name="Li G."/>
            <person name="Mu C."/>
            <person name="Tian Q."/>
            <person name="Mei H."/>
            <person name="Zhang T."/>
            <person name="Gao T."/>
            <person name="Zhang H."/>
        </authorList>
    </citation>
    <scope>NUCLEOTIDE SEQUENCE</scope>
    <source>
        <strain evidence="3">G02</strain>
    </source>
</reference>
<sequence>MVNPRPRKPQKRHFYSGRWTAAHDRSFIGTLYQQALEGHPQNNRFTVDEAALEFASRVVTEGWHWPFKPETYRWRLERLRTQYITFLEILGNPLFTWNRTENRVRAHFAHWVDLLMGEPKWDRLKVIFGPKAEALDSAREDGEEQGAEDDAGHDAVPIAADIDGPSDSVESVGSVVNLMESDSD</sequence>
<dbReference type="Pfam" id="PF12776">
    <property type="entry name" value="Myb_DNA-bind_3"/>
    <property type="match status" value="1"/>
</dbReference>
<comment type="caution">
    <text evidence="3">The sequence shown here is derived from an EMBL/GenBank/DDBJ whole genome shotgun (WGS) entry which is preliminary data.</text>
</comment>
<organism evidence="3">
    <name type="scientific">Sesamum radiatum</name>
    <name type="common">Black benniseed</name>
    <dbReference type="NCBI Taxonomy" id="300843"/>
    <lineage>
        <taxon>Eukaryota</taxon>
        <taxon>Viridiplantae</taxon>
        <taxon>Streptophyta</taxon>
        <taxon>Embryophyta</taxon>
        <taxon>Tracheophyta</taxon>
        <taxon>Spermatophyta</taxon>
        <taxon>Magnoliopsida</taxon>
        <taxon>eudicotyledons</taxon>
        <taxon>Gunneridae</taxon>
        <taxon>Pentapetalae</taxon>
        <taxon>asterids</taxon>
        <taxon>lamiids</taxon>
        <taxon>Lamiales</taxon>
        <taxon>Pedaliaceae</taxon>
        <taxon>Sesamum</taxon>
    </lineage>
</organism>
<dbReference type="PANTHER" id="PTHR47584:SF14">
    <property type="entry name" value="L10-INTERACTING MYB DOMAIN-CONTAINING PROTEIN-LIKE"/>
    <property type="match status" value="1"/>
</dbReference>
<feature type="compositionally biased region" description="Acidic residues" evidence="1">
    <location>
        <begin position="141"/>
        <end position="151"/>
    </location>
</feature>
<protein>
    <recommendedName>
        <fullName evidence="2">Myb/SANT-like domain-containing protein</fullName>
    </recommendedName>
</protein>
<dbReference type="InterPro" id="IPR024752">
    <property type="entry name" value="Myb/SANT-like_dom"/>
</dbReference>
<dbReference type="EMBL" id="JACGWJ010000003">
    <property type="protein sequence ID" value="KAL0430924.1"/>
    <property type="molecule type" value="Genomic_DNA"/>
</dbReference>
<reference evidence="3" key="1">
    <citation type="submission" date="2020-06" db="EMBL/GenBank/DDBJ databases">
        <authorList>
            <person name="Li T."/>
            <person name="Hu X."/>
            <person name="Zhang T."/>
            <person name="Song X."/>
            <person name="Zhang H."/>
            <person name="Dai N."/>
            <person name="Sheng W."/>
            <person name="Hou X."/>
            <person name="Wei L."/>
        </authorList>
    </citation>
    <scope>NUCLEOTIDE SEQUENCE</scope>
    <source>
        <strain evidence="3">G02</strain>
        <tissue evidence="3">Leaf</tissue>
    </source>
</reference>
<name>A0AAW2VN13_SESRA</name>
<evidence type="ECO:0000313" key="3">
    <source>
        <dbReference type="EMBL" id="KAL0430924.1"/>
    </source>
</evidence>
<evidence type="ECO:0000259" key="2">
    <source>
        <dbReference type="Pfam" id="PF12776"/>
    </source>
</evidence>
<dbReference type="AlphaFoldDB" id="A0AAW2VN13"/>
<evidence type="ECO:0000256" key="1">
    <source>
        <dbReference type="SAM" id="MobiDB-lite"/>
    </source>
</evidence>
<accession>A0AAW2VN13</accession>